<dbReference type="EMBL" id="CP094298">
    <property type="protein sequence ID" value="UNZ04169.1"/>
    <property type="molecule type" value="Genomic_DNA"/>
</dbReference>
<sequence length="116" mass="12339">MSENEEESPSPELRLLPWGEKNEKRSLLSTDGDGYVSRFADDMEAAQLDMGTTLLDRAGALLGDADASAGELRYLANRLVEALHDALRVADSRGRRVPGLGVGGGKEGVGRLVAAE</sequence>
<reference evidence="2 3" key="1">
    <citation type="submission" date="2022-03" db="EMBL/GenBank/DDBJ databases">
        <title>Complete genome of Streptomyces rimosus ssp. rimosus R7 (=ATCC 10970).</title>
        <authorList>
            <person name="Beganovic S."/>
            <person name="Ruckert C."/>
            <person name="Busche T."/>
            <person name="Kalinowski J."/>
            <person name="Wittmann C."/>
        </authorList>
    </citation>
    <scope>NUCLEOTIDE SEQUENCE [LARGE SCALE GENOMIC DNA]</scope>
    <source>
        <strain evidence="2 3">R7</strain>
    </source>
</reference>
<evidence type="ECO:0000313" key="2">
    <source>
        <dbReference type="EMBL" id="UNZ04169.1"/>
    </source>
</evidence>
<protein>
    <recommendedName>
        <fullName evidence="4">DUF1876 domain-containing protein</fullName>
    </recommendedName>
</protein>
<proteinExistence type="predicted"/>
<name>A0ABY3Z264_STRRM</name>
<organism evidence="2 3">
    <name type="scientific">Streptomyces rimosus subsp. rimosus</name>
    <dbReference type="NCBI Taxonomy" id="132474"/>
    <lineage>
        <taxon>Bacteria</taxon>
        <taxon>Bacillati</taxon>
        <taxon>Actinomycetota</taxon>
        <taxon>Actinomycetes</taxon>
        <taxon>Kitasatosporales</taxon>
        <taxon>Streptomycetaceae</taxon>
        <taxon>Streptomyces</taxon>
    </lineage>
</organism>
<keyword evidence="3" id="KW-1185">Reference proteome</keyword>
<gene>
    <name evidence="2" type="ORF">SRIMR7_18585</name>
</gene>
<accession>A0ABY3Z264</accession>
<evidence type="ECO:0000256" key="1">
    <source>
        <dbReference type="SAM" id="MobiDB-lite"/>
    </source>
</evidence>
<dbReference type="Proteomes" id="UP000829494">
    <property type="component" value="Chromosome"/>
</dbReference>
<evidence type="ECO:0008006" key="4">
    <source>
        <dbReference type="Google" id="ProtNLM"/>
    </source>
</evidence>
<dbReference type="GeneID" id="66856725"/>
<dbReference type="RefSeq" id="WP_003984159.1">
    <property type="nucleotide sequence ID" value="NZ_CP043497.1"/>
</dbReference>
<evidence type="ECO:0000313" key="3">
    <source>
        <dbReference type="Proteomes" id="UP000829494"/>
    </source>
</evidence>
<feature type="region of interest" description="Disordered" evidence="1">
    <location>
        <begin position="1"/>
        <end position="21"/>
    </location>
</feature>